<reference evidence="1 2" key="1">
    <citation type="submission" date="2016-05" db="EMBL/GenBank/DDBJ databases">
        <title>Complete genome sequence of Corynebacterium crudilactis, a new Corynebacterium species isolated from raw cow's milk.</title>
        <authorList>
            <person name="Christian R."/>
            <person name="Zimmermann J."/>
            <person name="Lipski A."/>
            <person name="Kalinowski J."/>
        </authorList>
    </citation>
    <scope>NUCLEOTIDE SEQUENCE [LARGE SCALE GENOMIC DNA]</scope>
    <source>
        <strain evidence="1 2">JZ16</strain>
    </source>
</reference>
<organism evidence="1 2">
    <name type="scientific">Corynebacterium crudilactis</name>
    <dbReference type="NCBI Taxonomy" id="1652495"/>
    <lineage>
        <taxon>Bacteria</taxon>
        <taxon>Bacillati</taxon>
        <taxon>Actinomycetota</taxon>
        <taxon>Actinomycetes</taxon>
        <taxon>Mycobacteriales</taxon>
        <taxon>Corynebacteriaceae</taxon>
        <taxon>Corynebacterium</taxon>
    </lineage>
</organism>
<dbReference type="EMBL" id="CP015622">
    <property type="protein sequence ID" value="ANE04857.1"/>
    <property type="molecule type" value="Genomic_DNA"/>
</dbReference>
<name>A0A172QVW8_9CORY</name>
<keyword evidence="2" id="KW-1185">Reference proteome</keyword>
<accession>A0A172QVW8</accession>
<dbReference type="Proteomes" id="UP000076929">
    <property type="component" value="Chromosome"/>
</dbReference>
<dbReference type="AlphaFoldDB" id="A0A172QVW8"/>
<proteinExistence type="predicted"/>
<sequence>MFLAGSCWVLALFLAEILLLTQPVLRVGPWYMAHAKTHHKPLENWILWQIRASPALENALI</sequence>
<evidence type="ECO:0000313" key="2">
    <source>
        <dbReference type="Proteomes" id="UP000076929"/>
    </source>
</evidence>
<evidence type="ECO:0000313" key="1">
    <source>
        <dbReference type="EMBL" id="ANE04857.1"/>
    </source>
</evidence>
<dbReference type="STRING" id="1652495.ccrud_12055"/>
<gene>
    <name evidence="1" type="ORF">ccrud_12055</name>
</gene>
<protein>
    <submittedName>
        <fullName evidence="1">Uncharacterized protein</fullName>
    </submittedName>
</protein>
<dbReference type="KEGG" id="ccjz:ccrud_12055"/>